<gene>
    <name evidence="1" type="ORF">D1B32_19930</name>
</gene>
<evidence type="ECO:0000313" key="1">
    <source>
        <dbReference type="EMBL" id="RHW29924.1"/>
    </source>
</evidence>
<evidence type="ECO:0000313" key="2">
    <source>
        <dbReference type="Proteomes" id="UP000285456"/>
    </source>
</evidence>
<proteinExistence type="predicted"/>
<sequence>MKYYTSHMKKLVMQNEELQKELKRIMKEHDLEKSFALKALYHAEVAAGASGGKYQDAYRELDLPNR</sequence>
<keyword evidence="2" id="KW-1185">Reference proteome</keyword>
<dbReference type="OrthoDB" id="2736476at2"/>
<name>A0A417YBP8_9BACI</name>
<protein>
    <submittedName>
        <fullName evidence="1">Uncharacterized protein</fullName>
    </submittedName>
</protein>
<accession>A0A417YBP8</accession>
<reference evidence="1 2" key="1">
    <citation type="journal article" date="2007" name="Int. J. Syst. Evol. Microbiol.">
        <title>Oceanobacillus profundus sp. nov., isolated from a deep-sea sediment core.</title>
        <authorList>
            <person name="Kim Y.G."/>
            <person name="Choi D.H."/>
            <person name="Hyun S."/>
            <person name="Cho B.C."/>
        </authorList>
    </citation>
    <scope>NUCLEOTIDE SEQUENCE [LARGE SCALE GENOMIC DNA]</scope>
    <source>
        <strain evidence="1 2">DSM 18246</strain>
    </source>
</reference>
<organism evidence="1 2">
    <name type="scientific">Oceanobacillus profundus</name>
    <dbReference type="NCBI Taxonomy" id="372463"/>
    <lineage>
        <taxon>Bacteria</taxon>
        <taxon>Bacillati</taxon>
        <taxon>Bacillota</taxon>
        <taxon>Bacilli</taxon>
        <taxon>Bacillales</taxon>
        <taxon>Bacillaceae</taxon>
        <taxon>Oceanobacillus</taxon>
    </lineage>
</organism>
<dbReference type="Proteomes" id="UP000285456">
    <property type="component" value="Unassembled WGS sequence"/>
</dbReference>
<dbReference type="EMBL" id="QWEH01000018">
    <property type="protein sequence ID" value="RHW29924.1"/>
    <property type="molecule type" value="Genomic_DNA"/>
</dbReference>
<dbReference type="AlphaFoldDB" id="A0A417YBP8"/>
<comment type="caution">
    <text evidence="1">The sequence shown here is derived from an EMBL/GenBank/DDBJ whole genome shotgun (WGS) entry which is preliminary data.</text>
</comment>
<dbReference type="RefSeq" id="WP_118890260.1">
    <property type="nucleotide sequence ID" value="NZ_JAMAWL010000011.1"/>
</dbReference>